<feature type="compositionally biased region" description="Basic residues" evidence="1">
    <location>
        <begin position="201"/>
        <end position="211"/>
    </location>
</feature>
<reference evidence="2 3" key="1">
    <citation type="submission" date="2019-09" db="EMBL/GenBank/DDBJ databases">
        <title>Draft genome of the ectomycorrhizal ascomycete Sphaerosporella brunnea.</title>
        <authorList>
            <consortium name="DOE Joint Genome Institute"/>
            <person name="Benucci G.M."/>
            <person name="Marozzi G."/>
            <person name="Antonielli L."/>
            <person name="Sanchez S."/>
            <person name="Marco P."/>
            <person name="Wang X."/>
            <person name="Falini L.B."/>
            <person name="Barry K."/>
            <person name="Haridas S."/>
            <person name="Lipzen A."/>
            <person name="Labutti K."/>
            <person name="Grigoriev I.V."/>
            <person name="Murat C."/>
            <person name="Martin F."/>
            <person name="Albertini E."/>
            <person name="Donnini D."/>
            <person name="Bonito G."/>
        </authorList>
    </citation>
    <scope>NUCLEOTIDE SEQUENCE [LARGE SCALE GENOMIC DNA]</scope>
    <source>
        <strain evidence="2 3">Sb_GMNB300</strain>
    </source>
</reference>
<gene>
    <name evidence="2" type="ORF">FN846DRAFT_895206</name>
</gene>
<feature type="region of interest" description="Disordered" evidence="1">
    <location>
        <begin position="73"/>
        <end position="99"/>
    </location>
</feature>
<feature type="compositionally biased region" description="Low complexity" evidence="1">
    <location>
        <begin position="143"/>
        <end position="160"/>
    </location>
</feature>
<sequence length="331" mass="34367">MSTGPYPSQPLSQPGIYFVPFDSTEFAHYQQFRAIRPVVLSSSSFLDPPTEPPQPPSLLGLSPNQLLNQQIMPAQQPTQPDPSPRLTSHPYVSPNDKNWHWTDHRALYRSMGIDPNDRSTVQSLRQEPLQDASSPLSAPPDDAPLQPFQDASSPLSQPPDDASPPLPQPSAGVPCLATAQTPPPVNAAPIAFATSADSSKPRKKRGRPRKKAAFEISTSATGHLVDSGQVAEIAAAETAGAASSTVGNGLRRSGRNKGFAAKVLDNVYQQAETKLINSLEAANEACRWGWQAFHDIKGSAGGGGSGGGGGSSGSGGSGGSWGSGGSGGCGA</sequence>
<evidence type="ECO:0000313" key="2">
    <source>
        <dbReference type="EMBL" id="KAA8894313.1"/>
    </source>
</evidence>
<dbReference type="InParanoid" id="A0A5J5EGX1"/>
<dbReference type="Proteomes" id="UP000326924">
    <property type="component" value="Unassembled WGS sequence"/>
</dbReference>
<evidence type="ECO:0000256" key="1">
    <source>
        <dbReference type="SAM" id="MobiDB-lite"/>
    </source>
</evidence>
<keyword evidence="3" id="KW-1185">Reference proteome</keyword>
<protein>
    <submittedName>
        <fullName evidence="2">Uncharacterized protein</fullName>
    </submittedName>
</protein>
<feature type="region of interest" description="Disordered" evidence="1">
    <location>
        <begin position="112"/>
        <end position="187"/>
    </location>
</feature>
<feature type="region of interest" description="Disordered" evidence="1">
    <location>
        <begin position="193"/>
        <end position="212"/>
    </location>
</feature>
<comment type="caution">
    <text evidence="2">The sequence shown here is derived from an EMBL/GenBank/DDBJ whole genome shotgun (WGS) entry which is preliminary data.</text>
</comment>
<dbReference type="AlphaFoldDB" id="A0A5J5EGX1"/>
<accession>A0A5J5EGX1</accession>
<feature type="region of interest" description="Disordered" evidence="1">
    <location>
        <begin position="301"/>
        <end position="331"/>
    </location>
</feature>
<name>A0A5J5EGX1_9PEZI</name>
<dbReference type="EMBL" id="VXIS01000349">
    <property type="protein sequence ID" value="KAA8894313.1"/>
    <property type="molecule type" value="Genomic_DNA"/>
</dbReference>
<evidence type="ECO:0000313" key="3">
    <source>
        <dbReference type="Proteomes" id="UP000326924"/>
    </source>
</evidence>
<proteinExistence type="predicted"/>
<organism evidence="2 3">
    <name type="scientific">Sphaerosporella brunnea</name>
    <dbReference type="NCBI Taxonomy" id="1250544"/>
    <lineage>
        <taxon>Eukaryota</taxon>
        <taxon>Fungi</taxon>
        <taxon>Dikarya</taxon>
        <taxon>Ascomycota</taxon>
        <taxon>Pezizomycotina</taxon>
        <taxon>Pezizomycetes</taxon>
        <taxon>Pezizales</taxon>
        <taxon>Pyronemataceae</taxon>
        <taxon>Sphaerosporella</taxon>
    </lineage>
</organism>